<dbReference type="InParanoid" id="A0A2G5DCF4"/>
<dbReference type="AlphaFoldDB" id="A0A2G5DCF4"/>
<name>A0A2G5DCF4_AQUCA</name>
<dbReference type="EMBL" id="KZ305040">
    <property type="protein sequence ID" value="PIA41209.1"/>
    <property type="molecule type" value="Genomic_DNA"/>
</dbReference>
<evidence type="ECO:0000313" key="1">
    <source>
        <dbReference type="EMBL" id="PIA41209.1"/>
    </source>
</evidence>
<gene>
    <name evidence="1" type="ORF">AQUCO_02300187v1</name>
</gene>
<reference evidence="1 2" key="1">
    <citation type="submission" date="2017-09" db="EMBL/GenBank/DDBJ databases">
        <title>WGS assembly of Aquilegia coerulea Goldsmith.</title>
        <authorList>
            <person name="Hodges S."/>
            <person name="Kramer E."/>
            <person name="Nordborg M."/>
            <person name="Tomkins J."/>
            <person name="Borevitz J."/>
            <person name="Derieg N."/>
            <person name="Yan J."/>
            <person name="Mihaltcheva S."/>
            <person name="Hayes R.D."/>
            <person name="Rokhsar D."/>
        </authorList>
    </citation>
    <scope>NUCLEOTIDE SEQUENCE [LARGE SCALE GENOMIC DNA]</scope>
    <source>
        <strain evidence="2">cv. Goldsmith</strain>
    </source>
</reference>
<protein>
    <submittedName>
        <fullName evidence="1">Uncharacterized protein</fullName>
    </submittedName>
</protein>
<proteinExistence type="predicted"/>
<accession>A0A2G5DCF4</accession>
<evidence type="ECO:0000313" key="2">
    <source>
        <dbReference type="Proteomes" id="UP000230069"/>
    </source>
</evidence>
<organism evidence="1 2">
    <name type="scientific">Aquilegia coerulea</name>
    <name type="common">Rocky mountain columbine</name>
    <dbReference type="NCBI Taxonomy" id="218851"/>
    <lineage>
        <taxon>Eukaryota</taxon>
        <taxon>Viridiplantae</taxon>
        <taxon>Streptophyta</taxon>
        <taxon>Embryophyta</taxon>
        <taxon>Tracheophyta</taxon>
        <taxon>Spermatophyta</taxon>
        <taxon>Magnoliopsida</taxon>
        <taxon>Ranunculales</taxon>
        <taxon>Ranunculaceae</taxon>
        <taxon>Thalictroideae</taxon>
        <taxon>Aquilegia</taxon>
    </lineage>
</organism>
<sequence>MLYLETPLGVGLSFSTEVSSMVMGDKIKLGTIFVFLQRLLQFSPIQTFRTWKFVLHLFNNLTQPDVHKVLKKVNETKESFKRAFHLMD</sequence>
<keyword evidence="2" id="KW-1185">Reference proteome</keyword>
<dbReference type="Proteomes" id="UP000230069">
    <property type="component" value="Unassembled WGS sequence"/>
</dbReference>